<comment type="caution">
    <text evidence="2">The sequence shown here is derived from an EMBL/GenBank/DDBJ whole genome shotgun (WGS) entry which is preliminary data.</text>
</comment>
<organism evidence="2 3">
    <name type="scientific">Cerrena zonata</name>
    <dbReference type="NCBI Taxonomy" id="2478898"/>
    <lineage>
        <taxon>Eukaryota</taxon>
        <taxon>Fungi</taxon>
        <taxon>Dikarya</taxon>
        <taxon>Basidiomycota</taxon>
        <taxon>Agaricomycotina</taxon>
        <taxon>Agaricomycetes</taxon>
        <taxon>Polyporales</taxon>
        <taxon>Cerrenaceae</taxon>
        <taxon>Cerrena</taxon>
    </lineage>
</organism>
<proteinExistence type="predicted"/>
<dbReference type="EMBL" id="JASBNA010000004">
    <property type="protein sequence ID" value="KAK7692985.1"/>
    <property type="molecule type" value="Genomic_DNA"/>
</dbReference>
<gene>
    <name evidence="2" type="ORF">QCA50_004626</name>
</gene>
<evidence type="ECO:0000256" key="1">
    <source>
        <dbReference type="SAM" id="MobiDB-lite"/>
    </source>
</evidence>
<feature type="compositionally biased region" description="Polar residues" evidence="1">
    <location>
        <begin position="16"/>
        <end position="54"/>
    </location>
</feature>
<evidence type="ECO:0000313" key="2">
    <source>
        <dbReference type="EMBL" id="KAK7692985.1"/>
    </source>
</evidence>
<feature type="region of interest" description="Disordered" evidence="1">
    <location>
        <begin position="1"/>
        <end position="65"/>
    </location>
</feature>
<accession>A0AAW0GI83</accession>
<name>A0AAW0GI83_9APHY</name>
<protein>
    <submittedName>
        <fullName evidence="2">Uncharacterized protein</fullName>
    </submittedName>
</protein>
<evidence type="ECO:0000313" key="3">
    <source>
        <dbReference type="Proteomes" id="UP001385951"/>
    </source>
</evidence>
<dbReference type="AlphaFoldDB" id="A0AAW0GI83"/>
<sequence>MASLASYFPTLEGDSGPSTAPTVDTHSSQLPATTSYANRSTPFAHTSPSYQQASHPPLLPLPNPTISTSIPNVPVVSSSLTPSSPIAPLNLSGNLFATLTSLHNSVITLSSSVDSLARQHDVHISTEAMRNNEELRSLRSVLHGLRMQVHSILMERNAQITGRPGGQGMEGQGIAAIDGSPWLPSFGIPRFPHLGVPPPAPVTKL</sequence>
<keyword evidence="3" id="KW-1185">Reference proteome</keyword>
<reference evidence="2 3" key="1">
    <citation type="submission" date="2022-09" db="EMBL/GenBank/DDBJ databases">
        <authorList>
            <person name="Palmer J.M."/>
        </authorList>
    </citation>
    <scope>NUCLEOTIDE SEQUENCE [LARGE SCALE GENOMIC DNA]</scope>
    <source>
        <strain evidence="2 3">DSM 7382</strain>
    </source>
</reference>
<dbReference type="Proteomes" id="UP001385951">
    <property type="component" value="Unassembled WGS sequence"/>
</dbReference>